<evidence type="ECO:0000313" key="3">
    <source>
        <dbReference type="EMBL" id="BAP58249.1"/>
    </source>
</evidence>
<feature type="signal peptide" evidence="2">
    <location>
        <begin position="1"/>
        <end position="20"/>
    </location>
</feature>
<dbReference type="AlphaFoldDB" id="A0A090AKW6"/>
<organism evidence="3 4">
    <name type="scientific">Thioploca ingrica</name>
    <dbReference type="NCBI Taxonomy" id="40754"/>
    <lineage>
        <taxon>Bacteria</taxon>
        <taxon>Pseudomonadati</taxon>
        <taxon>Pseudomonadota</taxon>
        <taxon>Gammaproteobacteria</taxon>
        <taxon>Thiotrichales</taxon>
        <taxon>Thiotrichaceae</taxon>
        <taxon>Thioploca</taxon>
    </lineage>
</organism>
<proteinExistence type="predicted"/>
<feature type="compositionally biased region" description="Basic and acidic residues" evidence="1">
    <location>
        <begin position="91"/>
        <end position="104"/>
    </location>
</feature>
<keyword evidence="4" id="KW-1185">Reference proteome</keyword>
<sequence>MLLRLPLFLFILLLSIVGCEQQDKETNTKSPPGMSTPEKPAMPTNKEENTGTTGSDTTPGGETDAKKTEPDANKAAEPSTDTPAAGGEGATETKPDKETTDNAH</sequence>
<evidence type="ECO:0000256" key="2">
    <source>
        <dbReference type="SAM" id="SignalP"/>
    </source>
</evidence>
<evidence type="ECO:0000256" key="1">
    <source>
        <dbReference type="SAM" id="MobiDB-lite"/>
    </source>
</evidence>
<dbReference type="KEGG" id="tig:THII_3952"/>
<dbReference type="Proteomes" id="UP000031623">
    <property type="component" value="Chromosome"/>
</dbReference>
<reference evidence="3" key="1">
    <citation type="journal article" date="2014" name="ISME J.">
        <title>Ecophysiology of Thioploca ingrica as revealed by the complete genome sequence supplemented with proteomic evidence.</title>
        <authorList>
            <person name="Kojima H."/>
            <person name="Ogura Y."/>
            <person name="Yamamoto N."/>
            <person name="Togashi T."/>
            <person name="Mori H."/>
            <person name="Watanabe T."/>
            <person name="Nemoto F."/>
            <person name="Kurokawa K."/>
            <person name="Hayashi T."/>
            <person name="Fukui M."/>
        </authorList>
    </citation>
    <scope>NUCLEOTIDE SEQUENCE [LARGE SCALE GENOMIC DNA]</scope>
</reference>
<evidence type="ECO:0008006" key="5">
    <source>
        <dbReference type="Google" id="ProtNLM"/>
    </source>
</evidence>
<dbReference type="EMBL" id="AP014633">
    <property type="protein sequence ID" value="BAP58249.1"/>
    <property type="molecule type" value="Genomic_DNA"/>
</dbReference>
<name>A0A090AKW6_9GAMM</name>
<accession>A0A090AKW6</accession>
<dbReference type="HOGENOM" id="CLU_2248851_0_0_6"/>
<feature type="compositionally biased region" description="Low complexity" evidence="1">
    <location>
        <begin position="50"/>
        <end position="62"/>
    </location>
</feature>
<gene>
    <name evidence="3" type="ORF">THII_3952</name>
</gene>
<protein>
    <recommendedName>
        <fullName evidence="5">Secreted protein</fullName>
    </recommendedName>
</protein>
<keyword evidence="2" id="KW-0732">Signal</keyword>
<evidence type="ECO:0000313" key="4">
    <source>
        <dbReference type="Proteomes" id="UP000031623"/>
    </source>
</evidence>
<feature type="region of interest" description="Disordered" evidence="1">
    <location>
        <begin position="19"/>
        <end position="104"/>
    </location>
</feature>
<feature type="compositionally biased region" description="Basic and acidic residues" evidence="1">
    <location>
        <begin position="63"/>
        <end position="74"/>
    </location>
</feature>
<dbReference type="PROSITE" id="PS51257">
    <property type="entry name" value="PROKAR_LIPOPROTEIN"/>
    <property type="match status" value="1"/>
</dbReference>
<feature type="chain" id="PRO_5001852882" description="Secreted protein" evidence="2">
    <location>
        <begin position="21"/>
        <end position="104"/>
    </location>
</feature>